<dbReference type="AlphaFoldDB" id="A0AAU7EJ95"/>
<gene>
    <name evidence="1" type="ORF">QLS71_005870</name>
</gene>
<dbReference type="Proteomes" id="UP001224325">
    <property type="component" value="Chromosome"/>
</dbReference>
<name>A0AAU7EJ95_9FLAO</name>
<proteinExistence type="predicted"/>
<dbReference type="RefSeq" id="WP_308991542.1">
    <property type="nucleotide sequence ID" value="NZ_CP155618.1"/>
</dbReference>
<reference evidence="1" key="1">
    <citation type="submission" date="2024-04" db="EMBL/GenBank/DDBJ databases">
        <title>Mariniflexile litorale, isolated from the shallow sediments of the Sea of Japan.</title>
        <authorList>
            <person name="Romanenko L."/>
            <person name="Isaeva M."/>
        </authorList>
    </citation>
    <scope>NUCLEOTIDE SEQUENCE [LARGE SCALE GENOMIC DNA]</scope>
    <source>
        <strain evidence="1">KMM 9835</strain>
    </source>
</reference>
<protein>
    <submittedName>
        <fullName evidence="1">Uncharacterized protein</fullName>
    </submittedName>
</protein>
<dbReference type="EMBL" id="CP155618">
    <property type="protein sequence ID" value="XBL15542.1"/>
    <property type="molecule type" value="Genomic_DNA"/>
</dbReference>
<keyword evidence="2" id="KW-1185">Reference proteome</keyword>
<evidence type="ECO:0000313" key="2">
    <source>
        <dbReference type="Proteomes" id="UP001224325"/>
    </source>
</evidence>
<evidence type="ECO:0000313" key="1">
    <source>
        <dbReference type="EMBL" id="XBL15542.1"/>
    </source>
</evidence>
<sequence>MDIGANNDSQDGTITPSRYLSVGQGFITEIIASGQVVFNNNQRIFIKESDADDTY</sequence>
<accession>A0AAU7EJ95</accession>
<organism evidence="1 2">
    <name type="scientific">Mariniflexile litorale</name>
    <dbReference type="NCBI Taxonomy" id="3045158"/>
    <lineage>
        <taxon>Bacteria</taxon>
        <taxon>Pseudomonadati</taxon>
        <taxon>Bacteroidota</taxon>
        <taxon>Flavobacteriia</taxon>
        <taxon>Flavobacteriales</taxon>
        <taxon>Flavobacteriaceae</taxon>
        <taxon>Mariniflexile</taxon>
    </lineage>
</organism>
<dbReference type="KEGG" id="mlil:QLS71_005870"/>